<dbReference type="EMBL" id="DQUR01000286">
    <property type="protein sequence ID" value="HIP89916.1"/>
    <property type="molecule type" value="Genomic_DNA"/>
</dbReference>
<sequence length="131" mass="15614">MIFLIGFNEDEVEEIRGMLSEFRVYEIPQYCRDWVVQAIVERAKELKGSCDWHLKKFVLMHNLENPQIREVLSKVKSLNLGRIIFATTTSTSLTWKLENLLEELIREDEYFQDLRRMRTKQSKLYLDIGKG</sequence>
<reference evidence="1" key="1">
    <citation type="journal article" date="2020" name="ISME J.">
        <title>Gammaproteobacteria mediating utilization of methyl-, sulfur- and petroleum organic compounds in deep ocean hydrothermal plumes.</title>
        <authorList>
            <person name="Zhou Z."/>
            <person name="Liu Y."/>
            <person name="Pan J."/>
            <person name="Cron B.R."/>
            <person name="Toner B.M."/>
            <person name="Anantharaman K."/>
            <person name="Breier J.A."/>
            <person name="Dick G.J."/>
            <person name="Li M."/>
        </authorList>
    </citation>
    <scope>NUCLEOTIDE SEQUENCE</scope>
    <source>
        <strain evidence="1">SZUA-1476</strain>
    </source>
</reference>
<accession>A0A832ZJ78</accession>
<dbReference type="Proteomes" id="UP000653692">
    <property type="component" value="Unassembled WGS sequence"/>
</dbReference>
<protein>
    <submittedName>
        <fullName evidence="1">DUF3783 domain-containing protein</fullName>
    </submittedName>
</protein>
<organism evidence="1 2">
    <name type="scientific">Thermococcus paralvinellae</name>
    <dbReference type="NCBI Taxonomy" id="582419"/>
    <lineage>
        <taxon>Archaea</taxon>
        <taxon>Methanobacteriati</taxon>
        <taxon>Methanobacteriota</taxon>
        <taxon>Thermococci</taxon>
        <taxon>Thermococcales</taxon>
        <taxon>Thermococcaceae</taxon>
        <taxon>Thermococcus</taxon>
    </lineage>
</organism>
<gene>
    <name evidence="1" type="ORF">EYH24_08490</name>
</gene>
<evidence type="ECO:0000313" key="1">
    <source>
        <dbReference type="EMBL" id="HIP89916.1"/>
    </source>
</evidence>
<comment type="caution">
    <text evidence="1">The sequence shown here is derived from an EMBL/GenBank/DDBJ whole genome shotgun (WGS) entry which is preliminary data.</text>
</comment>
<dbReference type="PIRSF" id="PIRSF014543">
    <property type="entry name" value="UCP014543"/>
    <property type="match status" value="1"/>
</dbReference>
<dbReference type="AlphaFoldDB" id="A0A832ZJ78"/>
<dbReference type="InterPro" id="IPR016621">
    <property type="entry name" value="UCP014543"/>
</dbReference>
<name>A0A832ZJ78_9EURY</name>
<evidence type="ECO:0000313" key="2">
    <source>
        <dbReference type="Proteomes" id="UP000653692"/>
    </source>
</evidence>
<dbReference type="Pfam" id="PF12646">
    <property type="entry name" value="DUF3783"/>
    <property type="match status" value="1"/>
</dbReference>
<proteinExistence type="predicted"/>